<organism evidence="4 5">
    <name type="scientific">Grylomicrobium aquisgranensis</name>
    <dbReference type="NCBI Taxonomy" id="2926318"/>
    <lineage>
        <taxon>Bacteria</taxon>
        <taxon>Bacillati</taxon>
        <taxon>Bacillota</taxon>
        <taxon>Erysipelotrichia</taxon>
        <taxon>Erysipelotrichales</taxon>
        <taxon>Erysipelotrichaceae</taxon>
        <taxon>Grylomicrobium</taxon>
    </lineage>
</organism>
<dbReference type="EMBL" id="JALBUR010000021">
    <property type="protein sequence ID" value="MDX8420074.1"/>
    <property type="molecule type" value="Genomic_DNA"/>
</dbReference>
<dbReference type="InterPro" id="IPR012312">
    <property type="entry name" value="Hemerythrin-like"/>
</dbReference>
<dbReference type="InterPro" id="IPR035965">
    <property type="entry name" value="PAS-like_dom_sf"/>
</dbReference>
<feature type="domain" description="DUF438" evidence="2">
    <location>
        <begin position="109"/>
        <end position="173"/>
    </location>
</feature>
<evidence type="ECO:0000259" key="1">
    <source>
        <dbReference type="Pfam" id="PF01814"/>
    </source>
</evidence>
<dbReference type="InterPro" id="IPR038062">
    <property type="entry name" value="ScdA-like_N_sf"/>
</dbReference>
<dbReference type="Pfam" id="PF04282">
    <property type="entry name" value="DUF438"/>
    <property type="match status" value="1"/>
</dbReference>
<dbReference type="PANTHER" id="PTHR39966">
    <property type="entry name" value="BLL2471 PROTEIN-RELATED"/>
    <property type="match status" value="1"/>
</dbReference>
<evidence type="ECO:0000259" key="3">
    <source>
        <dbReference type="Pfam" id="PF08984"/>
    </source>
</evidence>
<dbReference type="Gene3D" id="1.20.120.520">
    <property type="entry name" value="nmb1532 protein domain like"/>
    <property type="match status" value="1"/>
</dbReference>
<dbReference type="Pfam" id="PF01814">
    <property type="entry name" value="Hemerythrin"/>
    <property type="match status" value="1"/>
</dbReference>
<dbReference type="InterPro" id="IPR007380">
    <property type="entry name" value="DUF438"/>
</dbReference>
<dbReference type="Gene3D" id="1.10.3910.10">
    <property type="entry name" value="SP0561-like"/>
    <property type="match status" value="1"/>
</dbReference>
<dbReference type="GO" id="GO:0005886">
    <property type="term" value="C:plasma membrane"/>
    <property type="evidence" value="ECO:0007669"/>
    <property type="project" value="TreeGrafter"/>
</dbReference>
<reference evidence="4 5" key="1">
    <citation type="submission" date="2022-03" db="EMBL/GenBank/DDBJ databases">
        <title>Novel taxa within the pig intestine.</title>
        <authorList>
            <person name="Wylensek D."/>
            <person name="Bishof K."/>
            <person name="Afrizal A."/>
            <person name="Clavel T."/>
        </authorList>
    </citation>
    <scope>NUCLEOTIDE SEQUENCE [LARGE SCALE GENOMIC DNA]</scope>
    <source>
        <strain evidence="4 5">CLA-KB-P133</strain>
    </source>
</reference>
<dbReference type="InterPro" id="IPR015077">
    <property type="entry name" value="DUF1858"/>
</dbReference>
<dbReference type="Proteomes" id="UP001286174">
    <property type="component" value="Unassembled WGS sequence"/>
</dbReference>
<name>A0AB35U938_9FIRM</name>
<protein>
    <submittedName>
        <fullName evidence="4">DUF438 domain-containing protein</fullName>
    </submittedName>
</protein>
<dbReference type="PANTHER" id="PTHR39966:SF3">
    <property type="entry name" value="DUF438 DOMAIN-CONTAINING PROTEIN"/>
    <property type="match status" value="1"/>
</dbReference>
<evidence type="ECO:0000259" key="2">
    <source>
        <dbReference type="Pfam" id="PF04282"/>
    </source>
</evidence>
<evidence type="ECO:0000313" key="4">
    <source>
        <dbReference type="EMBL" id="MDX8420074.1"/>
    </source>
</evidence>
<evidence type="ECO:0000313" key="5">
    <source>
        <dbReference type="Proteomes" id="UP001286174"/>
    </source>
</evidence>
<sequence length="496" mass="55417">MAKEIDLTKSVYELTNEYPELIDIMAQLGFSEIVNPMVRNSAGRLMTIPKGASMKGIDMAKVVGVLMQNGFTLAGEMPDVGVVQSAKKNEEGNAESVGEKNSENRMSLLKSYLQRLASGEELESVRKDFVENFKDVDASEIMKAEQELIREGTPLNQVQKLCDVHSALFHGATREEKIANAENAVRSSLVSDGMDRKAKAAALEAVPGHPLYTFTKENDALGSLLDAYDRDHDAAVLAKIRDVSIHYAKKGDLLYPHLKVKYDVTGPSDVMWTVDDEIRDELGAICRIDNHDDAWNRRVDAVLTRIREMIYKEQNILFPIAAEKFSVEDWIGVYQGSRDYASCFGVNNETWLPGEQKKAACSSDHTDDIQLGGGHMSAAQLTAMLNTIPMEISFVDDGNINRYFNEGSKLFKRPAMAIDREVFTCHPPKIEPMVRAIIDDFRSGGQDKVQIWMNKNGRSVLVSYMAVRDHEGNYVGTMELVQDMEFAKEHFARSAK</sequence>
<accession>A0AB35U938</accession>
<dbReference type="Pfam" id="PF13596">
    <property type="entry name" value="PAS_10"/>
    <property type="match status" value="1"/>
</dbReference>
<feature type="domain" description="Hemerythrin-like" evidence="1">
    <location>
        <begin position="219"/>
        <end position="321"/>
    </location>
</feature>
<proteinExistence type="predicted"/>
<feature type="domain" description="DUF1858" evidence="3">
    <location>
        <begin position="5"/>
        <end position="62"/>
    </location>
</feature>
<dbReference type="Pfam" id="PF08984">
    <property type="entry name" value="DUF1858"/>
    <property type="match status" value="1"/>
</dbReference>
<keyword evidence="5" id="KW-1185">Reference proteome</keyword>
<dbReference type="SUPFAM" id="SSF140683">
    <property type="entry name" value="SP0561-like"/>
    <property type="match status" value="1"/>
</dbReference>
<dbReference type="SUPFAM" id="SSF55785">
    <property type="entry name" value="PYP-like sensor domain (PAS domain)"/>
    <property type="match status" value="1"/>
</dbReference>
<dbReference type="AlphaFoldDB" id="A0AB35U938"/>
<gene>
    <name evidence="4" type="ORF">MOZ60_08200</name>
</gene>
<dbReference type="RefSeq" id="WP_370596311.1">
    <property type="nucleotide sequence ID" value="NZ_JALBUR010000021.1"/>
</dbReference>
<comment type="caution">
    <text evidence="4">The sequence shown here is derived from an EMBL/GenBank/DDBJ whole genome shotgun (WGS) entry which is preliminary data.</text>
</comment>